<accession>A0A977KSL2</accession>
<sequence length="1418" mass="164933">MIVTALKQEFDALLEVTGGEAEWEKITDERNFSQYYVRNFDSEQGFSFRIAAMWANQMGTTSAAVLATRLTEQLKARCIAMCGICAGKRGDLFLGDVIVADRIFRYDEGKLKKQGENEIFQPDITTFNLNPNWKRAVEEIQNKWQPSFISERPLSIDYQSKWLLRALYDCKQNQKLSIENYPGLQEYCHKRKEAIKKLRQEGWMNLSGFSLTSEGQEKIEEELFCDKSFPEKDPAFNIHLGVVGTGNKVIQNSSIWEQISTSGERKIIALEMEGEAIGIVSAIQEVDYMIFVKGVCDYADEFKDDSFHHFSAKASAAFLIDFLKSYLPKQEPAKNSLKADQIKLQKKSQQVIEQVSNKIGGEVYLLRTNQLEKLEKNTVDNTVTIIVGASGVGKSSLVRDYAETQIQKDETVLWFDSRSFEKIDFAAFESDLQLANSLDKVVQSLSTKKGLLVLDGLDRLYNTDSFKLLSTFLRLFDFHQEQPQWRLLITCQNQDLSRLSEKLIHTLPRISFNEFICKPLLIKDLEPLWSSFPKASRLKYQTQLQDILGNLKILDLVATRLNLDDDIQVDQWVGESSVIEWFWNSYIKNTEQGISKSCLVQKVAEYQADNLKQRFPLLQTEQSQLTIIEGLIKDKIFNQTQDNSIVFQHDLYGDWFRLQLLISHSDNLASYLKDRLVSPMWHRAVRLYGQYLLENCRDVEKWTNTLDNLKNNDILLAQNLLLESPIFAADPFPLLVLIYQSLIANEGQLLKRLLAQFLISATLPDQQMLEISRSLGHNETEASANFRIPYWPLWLPILRFINDYRDELINIAPIEICQVVHLWLEHIPQNSIFRSEVAEIGLMLGKKALLAKDNYKSVFHKNRKDFYRVALMGAREFPEQISDFALRASERIARANTPEEDEELKYIPDKRFFPLSFDPTEPLPEPWPDGPKRRVDDDFRHVVLELQTILPLIQVDPSVAREVILAVLISVRRRLKKYLIRTYEVQFDIEKIQDWHIPTYCHGPFLRFLQIDFKEGLELIARLVNFATDRWLFDAILGANEYASQSQREFDNAISHFIKKDCCYPQPLSIVVNQCKYEFIGDSRVYGWSSGLGTIPPDEVVVALMALEQYFYLRIEREENIDEEITLVLKKVKSTAILGLLCNVGKRLPMLFEGPLKPLLGIPELYFWDIEVIIGRRNHLMIGSFFESKIIIELSHKFNQLEHRKKDLRHLACELFLTSSNIRDFFEDIRPQWEQRLSMNVESELRDFLKQLIITFDINNFEIQQHSKFGQVIVNVAAQKLEEEEKAEEIQAAKMNMLISVFPYRCREILKKDKCLETDELELLCQELQQIELIYIHKDQYLQYSVNQLAACILGGISVFIKFHQSWLDTYSERKQWCFNYIKNFIFEREHLTYAISINTYGQKNKTLNFIELYQKKK</sequence>
<dbReference type="Gene3D" id="3.40.50.1580">
    <property type="entry name" value="Nucleoside phosphorylase domain"/>
    <property type="match status" value="1"/>
</dbReference>
<dbReference type="Proteomes" id="UP001065613">
    <property type="component" value="Chromosome"/>
</dbReference>
<dbReference type="GO" id="GO:0008930">
    <property type="term" value="F:methylthioadenosine nucleosidase activity"/>
    <property type="evidence" value="ECO:0007669"/>
    <property type="project" value="TreeGrafter"/>
</dbReference>
<gene>
    <name evidence="2" type="ORF">KA717_24010</name>
</gene>
<feature type="domain" description="Nucleoside phosphorylase" evidence="1">
    <location>
        <begin position="2"/>
        <end position="139"/>
    </location>
</feature>
<protein>
    <recommendedName>
        <fullName evidence="1">Nucleoside phosphorylase domain-containing protein</fullName>
    </recommendedName>
</protein>
<dbReference type="KEGG" id="wna:KA717_24010"/>
<evidence type="ECO:0000259" key="1">
    <source>
        <dbReference type="Pfam" id="PF01048"/>
    </source>
</evidence>
<proteinExistence type="predicted"/>
<dbReference type="SUPFAM" id="SSF52540">
    <property type="entry name" value="P-loop containing nucleoside triphosphate hydrolases"/>
    <property type="match status" value="1"/>
</dbReference>
<evidence type="ECO:0000313" key="2">
    <source>
        <dbReference type="EMBL" id="UXE59011.1"/>
    </source>
</evidence>
<dbReference type="Gene3D" id="3.40.50.300">
    <property type="entry name" value="P-loop containing nucleotide triphosphate hydrolases"/>
    <property type="match status" value="1"/>
</dbReference>
<dbReference type="GO" id="GO:0008782">
    <property type="term" value="F:adenosylhomocysteine nucleosidase activity"/>
    <property type="evidence" value="ECO:0007669"/>
    <property type="project" value="TreeGrafter"/>
</dbReference>
<dbReference type="CDD" id="cd00009">
    <property type="entry name" value="AAA"/>
    <property type="match status" value="1"/>
</dbReference>
<dbReference type="InterPro" id="IPR027417">
    <property type="entry name" value="P-loop_NTPase"/>
</dbReference>
<name>A0A977KSL2_9CYAN</name>
<dbReference type="GO" id="GO:0019284">
    <property type="term" value="P:L-methionine salvage from S-adenosylmethionine"/>
    <property type="evidence" value="ECO:0007669"/>
    <property type="project" value="TreeGrafter"/>
</dbReference>
<dbReference type="EMBL" id="CP073041">
    <property type="protein sequence ID" value="UXE59011.1"/>
    <property type="molecule type" value="Genomic_DNA"/>
</dbReference>
<organism evidence="2">
    <name type="scientific">Woronichinia naegeliana WA131</name>
    <dbReference type="NCBI Taxonomy" id="2824559"/>
    <lineage>
        <taxon>Bacteria</taxon>
        <taxon>Bacillati</taxon>
        <taxon>Cyanobacteriota</taxon>
        <taxon>Cyanophyceae</taxon>
        <taxon>Synechococcales</taxon>
        <taxon>Coelosphaeriaceae</taxon>
        <taxon>Woronichinia</taxon>
    </lineage>
</organism>
<dbReference type="InterPro" id="IPR000845">
    <property type="entry name" value="Nucleoside_phosphorylase_d"/>
</dbReference>
<dbReference type="PANTHER" id="PTHR46832:SF1">
    <property type="entry name" value="5'-METHYLTHIOADENOSINE_S-ADENOSYLHOMOCYSTEINE NUCLEOSIDASE"/>
    <property type="match status" value="1"/>
</dbReference>
<dbReference type="SUPFAM" id="SSF53167">
    <property type="entry name" value="Purine and uridine phosphorylases"/>
    <property type="match status" value="1"/>
</dbReference>
<dbReference type="Pfam" id="PF01048">
    <property type="entry name" value="PNP_UDP_1"/>
    <property type="match status" value="1"/>
</dbReference>
<dbReference type="GO" id="GO:0009116">
    <property type="term" value="P:nucleoside metabolic process"/>
    <property type="evidence" value="ECO:0007669"/>
    <property type="project" value="InterPro"/>
</dbReference>
<reference evidence="2" key="1">
    <citation type="submission" date="2021-04" db="EMBL/GenBank/DDBJ databases">
        <title>Genome sequence of Woronichinia naegeliana from Washington state freshwater lake bloom.</title>
        <authorList>
            <person name="Dreher T.W."/>
        </authorList>
    </citation>
    <scope>NUCLEOTIDE SEQUENCE</scope>
    <source>
        <strain evidence="2">WA131</strain>
    </source>
</reference>
<dbReference type="PANTHER" id="PTHR46832">
    <property type="entry name" value="5'-METHYLTHIOADENOSINE/S-ADENOSYLHOMOCYSTEINE NUCLEOSIDASE"/>
    <property type="match status" value="1"/>
</dbReference>
<dbReference type="GO" id="GO:0005829">
    <property type="term" value="C:cytosol"/>
    <property type="evidence" value="ECO:0007669"/>
    <property type="project" value="TreeGrafter"/>
</dbReference>
<dbReference type="InterPro" id="IPR035994">
    <property type="entry name" value="Nucleoside_phosphorylase_sf"/>
</dbReference>